<dbReference type="AlphaFoldDB" id="M0PPK9"/>
<reference evidence="1 2" key="1">
    <citation type="journal article" date="2014" name="PLoS Genet.">
        <title>Phylogenetically driven sequencing of extremely halophilic archaea reveals strategies for static and dynamic osmo-response.</title>
        <authorList>
            <person name="Becker E.A."/>
            <person name="Seitzer P.M."/>
            <person name="Tritt A."/>
            <person name="Larsen D."/>
            <person name="Krusor M."/>
            <person name="Yao A.I."/>
            <person name="Wu D."/>
            <person name="Madern D."/>
            <person name="Eisen J.A."/>
            <person name="Darling A.E."/>
            <person name="Facciotti M.T."/>
        </authorList>
    </citation>
    <scope>NUCLEOTIDE SEQUENCE [LARGE SCALE GENOMIC DNA]</scope>
    <source>
        <strain evidence="1 2">JCM 13916</strain>
    </source>
</reference>
<proteinExistence type="predicted"/>
<name>M0PPK9_9EURY</name>
<evidence type="ECO:0008006" key="3">
    <source>
        <dbReference type="Google" id="ProtNLM"/>
    </source>
</evidence>
<evidence type="ECO:0000313" key="2">
    <source>
        <dbReference type="Proteomes" id="UP000011528"/>
    </source>
</evidence>
<sequence length="119" mass="13990">MLAKKYLPNQGSTKDQIKALIDELDVQFMDLIPENGSLRSQFDTELEELSEQMTLEYFWYKSRNDVIHGGREVTTQEIIRDYQALLVLLRRILRKILLQGDTDGLDRLNELEPANFIFR</sequence>
<organism evidence="1 2">
    <name type="scientific">Halorubrum distributum JCM 13916</name>
    <dbReference type="NCBI Taxonomy" id="1230455"/>
    <lineage>
        <taxon>Archaea</taxon>
        <taxon>Methanobacteriati</taxon>
        <taxon>Methanobacteriota</taxon>
        <taxon>Stenosarchaea group</taxon>
        <taxon>Halobacteria</taxon>
        <taxon>Halobacteriales</taxon>
        <taxon>Haloferacaceae</taxon>
        <taxon>Halorubrum</taxon>
        <taxon>Halorubrum distributum group</taxon>
    </lineage>
</organism>
<protein>
    <recommendedName>
        <fullName evidence="3">Apea-like HEPN domain-containing protein</fullName>
    </recommendedName>
</protein>
<dbReference type="Proteomes" id="UP000011528">
    <property type="component" value="Unassembled WGS sequence"/>
</dbReference>
<accession>M0PPK9</accession>
<gene>
    <name evidence="1" type="ORF">C462_04250</name>
</gene>
<dbReference type="EMBL" id="AOJJ01000038">
    <property type="protein sequence ID" value="EMA71958.1"/>
    <property type="molecule type" value="Genomic_DNA"/>
</dbReference>
<comment type="caution">
    <text evidence="1">The sequence shown here is derived from an EMBL/GenBank/DDBJ whole genome shotgun (WGS) entry which is preliminary data.</text>
</comment>
<evidence type="ECO:0000313" key="1">
    <source>
        <dbReference type="EMBL" id="EMA71958.1"/>
    </source>
</evidence>